<gene>
    <name evidence="1" type="ORF">Catovirus_1_237</name>
</gene>
<organism evidence="1">
    <name type="scientific">Catovirus CTV1</name>
    <dbReference type="NCBI Taxonomy" id="1977631"/>
    <lineage>
        <taxon>Viruses</taxon>
        <taxon>Varidnaviria</taxon>
        <taxon>Bamfordvirae</taxon>
        <taxon>Nucleocytoviricota</taxon>
        <taxon>Megaviricetes</taxon>
        <taxon>Imitervirales</taxon>
        <taxon>Mimiviridae</taxon>
        <taxon>Klosneuvirinae</taxon>
        <taxon>Catovirus</taxon>
    </lineage>
</organism>
<reference evidence="1" key="1">
    <citation type="journal article" date="2017" name="Science">
        <title>Giant viruses with an expanded complement of translation system components.</title>
        <authorList>
            <person name="Schulz F."/>
            <person name="Yutin N."/>
            <person name="Ivanova N.N."/>
            <person name="Ortega D.R."/>
            <person name="Lee T.K."/>
            <person name="Vierheilig J."/>
            <person name="Daims H."/>
            <person name="Horn M."/>
            <person name="Wagner M."/>
            <person name="Jensen G.J."/>
            <person name="Kyrpides N.C."/>
            <person name="Koonin E.V."/>
            <person name="Woyke T."/>
        </authorList>
    </citation>
    <scope>NUCLEOTIDE SEQUENCE</scope>
    <source>
        <strain evidence="1">CTV1</strain>
    </source>
</reference>
<name>A0A1V0S903_9VIRU</name>
<evidence type="ECO:0000313" key="1">
    <source>
        <dbReference type="EMBL" id="ARF08187.1"/>
    </source>
</evidence>
<accession>A0A1V0S903</accession>
<dbReference type="EMBL" id="KY684083">
    <property type="protein sequence ID" value="ARF08187.1"/>
    <property type="molecule type" value="Genomic_DNA"/>
</dbReference>
<sequence>MIIRILNRRHINYGKNTQYNSFADSFVVARILSGYNLNNKLENNLLRNIDRLSYSDRFCDDIFYLQKDKIIYTYGVSSYNNDDQNVNEWSTLDIHWHSPYFLNKYTGYVLISMCPGFINFKLIDHYDIAAIQKFFGLSSVMFQIKNYNDNITTYEIEDLYDIFGLWQIKLEFPVIKKWYTDCTVECHDNFD</sequence>
<proteinExistence type="predicted"/>
<protein>
    <submittedName>
        <fullName evidence="1">Uncharacterized protein</fullName>
    </submittedName>
</protein>